<protein>
    <submittedName>
        <fullName evidence="1">Uncharacterized protein</fullName>
    </submittedName>
</protein>
<comment type="caution">
    <text evidence="1">The sequence shown here is derived from an EMBL/GenBank/DDBJ whole genome shotgun (WGS) entry which is preliminary data.</text>
</comment>
<dbReference type="EMBL" id="JAYMYQ010000001">
    <property type="protein sequence ID" value="KAK7361805.1"/>
    <property type="molecule type" value="Genomic_DNA"/>
</dbReference>
<organism evidence="1 2">
    <name type="scientific">Canavalia gladiata</name>
    <name type="common">Sword bean</name>
    <name type="synonym">Dolichos gladiatus</name>
    <dbReference type="NCBI Taxonomy" id="3824"/>
    <lineage>
        <taxon>Eukaryota</taxon>
        <taxon>Viridiplantae</taxon>
        <taxon>Streptophyta</taxon>
        <taxon>Embryophyta</taxon>
        <taxon>Tracheophyta</taxon>
        <taxon>Spermatophyta</taxon>
        <taxon>Magnoliopsida</taxon>
        <taxon>eudicotyledons</taxon>
        <taxon>Gunneridae</taxon>
        <taxon>Pentapetalae</taxon>
        <taxon>rosids</taxon>
        <taxon>fabids</taxon>
        <taxon>Fabales</taxon>
        <taxon>Fabaceae</taxon>
        <taxon>Papilionoideae</taxon>
        <taxon>50 kb inversion clade</taxon>
        <taxon>NPAAA clade</taxon>
        <taxon>indigoferoid/millettioid clade</taxon>
        <taxon>Phaseoleae</taxon>
        <taxon>Canavalia</taxon>
    </lineage>
</organism>
<accession>A0AAN9R4B9</accession>
<evidence type="ECO:0000313" key="1">
    <source>
        <dbReference type="EMBL" id="KAK7361805.1"/>
    </source>
</evidence>
<keyword evidence="2" id="KW-1185">Reference proteome</keyword>
<dbReference type="Proteomes" id="UP001367508">
    <property type="component" value="Unassembled WGS sequence"/>
</dbReference>
<sequence length="167" mass="19448">MKFPGMKPRFWEEEGENREESLFHGTRKALRKQRPTAFEASRAKESLCDHIIIFDHGLHHDHNLCLVRATRMKAQGHNRARTEVMQDTLSSWKWALLNLETIDTRWSLEIYVSQRVANPNYCCTLTMDLGAYAAVDSFYGRQPNIPHDDAGKRKDDQLIWLYSSCHA</sequence>
<reference evidence="1 2" key="1">
    <citation type="submission" date="2024-01" db="EMBL/GenBank/DDBJ databases">
        <title>The genomes of 5 underutilized Papilionoideae crops provide insights into root nodulation and disease resistanc.</title>
        <authorList>
            <person name="Jiang F."/>
        </authorList>
    </citation>
    <scope>NUCLEOTIDE SEQUENCE [LARGE SCALE GENOMIC DNA]</scope>
    <source>
        <strain evidence="1">LVBAO_FW01</strain>
        <tissue evidence="1">Leaves</tissue>
    </source>
</reference>
<dbReference type="AlphaFoldDB" id="A0AAN9R4B9"/>
<evidence type="ECO:0000313" key="2">
    <source>
        <dbReference type="Proteomes" id="UP001367508"/>
    </source>
</evidence>
<proteinExistence type="predicted"/>
<name>A0AAN9R4B9_CANGL</name>
<gene>
    <name evidence="1" type="ORF">VNO77_03889</name>
</gene>